<reference evidence="2" key="3">
    <citation type="submission" date="2015-04" db="UniProtKB">
        <authorList>
            <consortium name="EnsemblPlants"/>
        </authorList>
    </citation>
    <scope>IDENTIFICATION</scope>
    <source>
        <strain evidence="2">cv. Jemalong A17</strain>
    </source>
</reference>
<keyword evidence="3" id="KW-1185">Reference proteome</keyword>
<dbReference type="AlphaFoldDB" id="A0A072UAH4"/>
<evidence type="ECO:0000313" key="1">
    <source>
        <dbReference type="EMBL" id="KEH26411.1"/>
    </source>
</evidence>
<dbReference type="EMBL" id="CM001222">
    <property type="protein sequence ID" value="KEH26411.1"/>
    <property type="molecule type" value="Genomic_DNA"/>
</dbReference>
<reference evidence="1 3" key="1">
    <citation type="journal article" date="2011" name="Nature">
        <title>The Medicago genome provides insight into the evolution of rhizobial symbioses.</title>
        <authorList>
            <person name="Young N.D."/>
            <person name="Debelle F."/>
            <person name="Oldroyd G.E."/>
            <person name="Geurts R."/>
            <person name="Cannon S.B."/>
            <person name="Udvardi M.K."/>
            <person name="Benedito V.A."/>
            <person name="Mayer K.F."/>
            <person name="Gouzy J."/>
            <person name="Schoof H."/>
            <person name="Van de Peer Y."/>
            <person name="Proost S."/>
            <person name="Cook D.R."/>
            <person name="Meyers B.C."/>
            <person name="Spannagl M."/>
            <person name="Cheung F."/>
            <person name="De Mita S."/>
            <person name="Krishnakumar V."/>
            <person name="Gundlach H."/>
            <person name="Zhou S."/>
            <person name="Mudge J."/>
            <person name="Bharti A.K."/>
            <person name="Murray J.D."/>
            <person name="Naoumkina M.A."/>
            <person name="Rosen B."/>
            <person name="Silverstein K.A."/>
            <person name="Tang H."/>
            <person name="Rombauts S."/>
            <person name="Zhao P.X."/>
            <person name="Zhou P."/>
            <person name="Barbe V."/>
            <person name="Bardou P."/>
            <person name="Bechner M."/>
            <person name="Bellec A."/>
            <person name="Berger A."/>
            <person name="Berges H."/>
            <person name="Bidwell S."/>
            <person name="Bisseling T."/>
            <person name="Choisne N."/>
            <person name="Couloux A."/>
            <person name="Denny R."/>
            <person name="Deshpande S."/>
            <person name="Dai X."/>
            <person name="Doyle J.J."/>
            <person name="Dudez A.M."/>
            <person name="Farmer A.D."/>
            <person name="Fouteau S."/>
            <person name="Franken C."/>
            <person name="Gibelin C."/>
            <person name="Gish J."/>
            <person name="Goldstein S."/>
            <person name="Gonzalez A.J."/>
            <person name="Green P.J."/>
            <person name="Hallab A."/>
            <person name="Hartog M."/>
            <person name="Hua A."/>
            <person name="Humphray S.J."/>
            <person name="Jeong D.H."/>
            <person name="Jing Y."/>
            <person name="Jocker A."/>
            <person name="Kenton S.M."/>
            <person name="Kim D.J."/>
            <person name="Klee K."/>
            <person name="Lai H."/>
            <person name="Lang C."/>
            <person name="Lin S."/>
            <person name="Macmil S.L."/>
            <person name="Magdelenat G."/>
            <person name="Matthews L."/>
            <person name="McCorrison J."/>
            <person name="Monaghan E.L."/>
            <person name="Mun J.H."/>
            <person name="Najar F.Z."/>
            <person name="Nicholson C."/>
            <person name="Noirot C."/>
            <person name="O'Bleness M."/>
            <person name="Paule C.R."/>
            <person name="Poulain J."/>
            <person name="Prion F."/>
            <person name="Qin B."/>
            <person name="Qu C."/>
            <person name="Retzel E.F."/>
            <person name="Riddle C."/>
            <person name="Sallet E."/>
            <person name="Samain S."/>
            <person name="Samson N."/>
            <person name="Sanders I."/>
            <person name="Saurat O."/>
            <person name="Scarpelli C."/>
            <person name="Schiex T."/>
            <person name="Segurens B."/>
            <person name="Severin A.J."/>
            <person name="Sherrier D.J."/>
            <person name="Shi R."/>
            <person name="Sims S."/>
            <person name="Singer S.R."/>
            <person name="Sinharoy S."/>
            <person name="Sterck L."/>
            <person name="Viollet A."/>
            <person name="Wang B.B."/>
            <person name="Wang K."/>
            <person name="Wang M."/>
            <person name="Wang X."/>
            <person name="Warfsmann J."/>
            <person name="Weissenbach J."/>
            <person name="White D.D."/>
            <person name="White J.D."/>
            <person name="Wiley G.B."/>
            <person name="Wincker P."/>
            <person name="Xing Y."/>
            <person name="Yang L."/>
            <person name="Yao Z."/>
            <person name="Ying F."/>
            <person name="Zhai J."/>
            <person name="Zhou L."/>
            <person name="Zuber A."/>
            <person name="Denarie J."/>
            <person name="Dixon R.A."/>
            <person name="May G.D."/>
            <person name="Schwartz D.C."/>
            <person name="Rogers J."/>
            <person name="Quetier F."/>
            <person name="Town C.D."/>
            <person name="Roe B.A."/>
        </authorList>
    </citation>
    <scope>NUCLEOTIDE SEQUENCE [LARGE SCALE GENOMIC DNA]</scope>
    <source>
        <strain evidence="1">A17</strain>
        <strain evidence="2 3">cv. Jemalong A17</strain>
    </source>
</reference>
<accession>A0A072UAH4</accession>
<gene>
    <name evidence="1" type="ordered locus">MTR_6g055157</name>
</gene>
<dbReference type="EnsemblPlants" id="KEH26411">
    <property type="protein sequence ID" value="KEH26411"/>
    <property type="gene ID" value="MTR_6g055157"/>
</dbReference>
<dbReference type="Proteomes" id="UP000002051">
    <property type="component" value="Chromosome 6"/>
</dbReference>
<evidence type="ECO:0000313" key="3">
    <source>
        <dbReference type="Proteomes" id="UP000002051"/>
    </source>
</evidence>
<sequence length="152" mass="17766">MPACTLLPPRRLNAVVPKVVTATPEHSLQPLPLNLSYRTDHNSKIKIQRKRKQKHINFILVHPTIQKTLPRDFSMLKHNCKRLICSRTLPKDFCSRTTLRDFTLLKHNYLRLPLAQSQRIQTDRCSSFHQESYMLKHAGKILSKMFPQLQTS</sequence>
<proteinExistence type="predicted"/>
<evidence type="ECO:0000313" key="2">
    <source>
        <dbReference type="EnsemblPlants" id="KEH26411"/>
    </source>
</evidence>
<reference evidence="1 3" key="2">
    <citation type="journal article" date="2014" name="BMC Genomics">
        <title>An improved genome release (version Mt4.0) for the model legume Medicago truncatula.</title>
        <authorList>
            <person name="Tang H."/>
            <person name="Krishnakumar V."/>
            <person name="Bidwell S."/>
            <person name="Rosen B."/>
            <person name="Chan A."/>
            <person name="Zhou S."/>
            <person name="Gentzbittel L."/>
            <person name="Childs K.L."/>
            <person name="Yandell M."/>
            <person name="Gundlach H."/>
            <person name="Mayer K.F."/>
            <person name="Schwartz D.C."/>
            <person name="Town C.D."/>
        </authorList>
    </citation>
    <scope>GENOME REANNOTATION</scope>
    <source>
        <strain evidence="1">A17</strain>
        <strain evidence="2 3">cv. Jemalong A17</strain>
    </source>
</reference>
<organism evidence="1 3">
    <name type="scientific">Medicago truncatula</name>
    <name type="common">Barrel medic</name>
    <name type="synonym">Medicago tribuloides</name>
    <dbReference type="NCBI Taxonomy" id="3880"/>
    <lineage>
        <taxon>Eukaryota</taxon>
        <taxon>Viridiplantae</taxon>
        <taxon>Streptophyta</taxon>
        <taxon>Embryophyta</taxon>
        <taxon>Tracheophyta</taxon>
        <taxon>Spermatophyta</taxon>
        <taxon>Magnoliopsida</taxon>
        <taxon>eudicotyledons</taxon>
        <taxon>Gunneridae</taxon>
        <taxon>Pentapetalae</taxon>
        <taxon>rosids</taxon>
        <taxon>fabids</taxon>
        <taxon>Fabales</taxon>
        <taxon>Fabaceae</taxon>
        <taxon>Papilionoideae</taxon>
        <taxon>50 kb inversion clade</taxon>
        <taxon>NPAAA clade</taxon>
        <taxon>Hologalegina</taxon>
        <taxon>IRL clade</taxon>
        <taxon>Trifolieae</taxon>
        <taxon>Medicago</taxon>
    </lineage>
</organism>
<name>A0A072UAH4_MEDTR</name>
<dbReference type="HOGENOM" id="CLU_1725035_0_0_1"/>
<protein>
    <submittedName>
        <fullName evidence="1 2">Uncharacterized protein</fullName>
    </submittedName>
</protein>